<dbReference type="CDD" id="cd00093">
    <property type="entry name" value="HTH_XRE"/>
    <property type="match status" value="1"/>
</dbReference>
<dbReference type="Pfam" id="PF01381">
    <property type="entry name" value="HTH_3"/>
    <property type="match status" value="1"/>
</dbReference>
<evidence type="ECO:0000256" key="1">
    <source>
        <dbReference type="ARBA" id="ARBA00023125"/>
    </source>
</evidence>
<dbReference type="SUPFAM" id="SSF47413">
    <property type="entry name" value="lambda repressor-like DNA-binding domains"/>
    <property type="match status" value="1"/>
</dbReference>
<protein>
    <submittedName>
        <fullName evidence="3">Addiction module antidote protein, HigA family</fullName>
    </submittedName>
</protein>
<feature type="domain" description="HTH cro/C1-type" evidence="2">
    <location>
        <begin position="1"/>
        <end position="55"/>
    </location>
</feature>
<gene>
    <name evidence="3" type="primary">higA</name>
    <name evidence="3" type="ORF">CSR02_07705</name>
</gene>
<evidence type="ECO:0000313" key="3">
    <source>
        <dbReference type="EMBL" id="PHY94174.1"/>
    </source>
</evidence>
<dbReference type="Proteomes" id="UP000228751">
    <property type="component" value="Unassembled WGS sequence"/>
</dbReference>
<dbReference type="InterPro" id="IPR010982">
    <property type="entry name" value="Lambda_DNA-bd_dom_sf"/>
</dbReference>
<keyword evidence="1" id="KW-0238">DNA-binding</keyword>
<dbReference type="PANTHER" id="PTHR36924:SF1">
    <property type="entry name" value="ANTITOXIN HIGA-1"/>
    <property type="match status" value="1"/>
</dbReference>
<dbReference type="GO" id="GO:0003677">
    <property type="term" value="F:DNA binding"/>
    <property type="evidence" value="ECO:0007669"/>
    <property type="project" value="UniProtKB-KW"/>
</dbReference>
<dbReference type="OrthoDB" id="3174593at2"/>
<dbReference type="EMBL" id="PEBQ01000103">
    <property type="protein sequence ID" value="PHY94174.1"/>
    <property type="molecule type" value="Genomic_DNA"/>
</dbReference>
<evidence type="ECO:0000313" key="4">
    <source>
        <dbReference type="Proteomes" id="UP000228751"/>
    </source>
</evidence>
<dbReference type="AlphaFoldDB" id="A0A2G4RC77"/>
<evidence type="ECO:0000259" key="2">
    <source>
        <dbReference type="PROSITE" id="PS50943"/>
    </source>
</evidence>
<dbReference type="Gene3D" id="1.10.260.40">
    <property type="entry name" value="lambda repressor-like DNA-binding domains"/>
    <property type="match status" value="1"/>
</dbReference>
<organism evidence="3 4">
    <name type="scientific">Acetobacter pomorum</name>
    <dbReference type="NCBI Taxonomy" id="65959"/>
    <lineage>
        <taxon>Bacteria</taxon>
        <taxon>Pseudomonadati</taxon>
        <taxon>Pseudomonadota</taxon>
        <taxon>Alphaproteobacteria</taxon>
        <taxon>Acetobacterales</taxon>
        <taxon>Acetobacteraceae</taxon>
        <taxon>Acetobacter</taxon>
    </lineage>
</organism>
<keyword evidence="4" id="KW-1185">Reference proteome</keyword>
<dbReference type="NCBIfam" id="TIGR02607">
    <property type="entry name" value="antidote_HigA"/>
    <property type="match status" value="1"/>
</dbReference>
<sequence length="105" mass="11836">MKSELVARGLTGSRLAMHLQVPANRISQIIRGDRSITADTAIRLGIFFKNPPEFWFKLQTNYELAIARITHEETINKTVLTVAFIVKKVLAKDELPFFNGILPPS</sequence>
<accession>A0A2G4RC77</accession>
<name>A0A2G4RC77_9PROT</name>
<dbReference type="PROSITE" id="PS50943">
    <property type="entry name" value="HTH_CROC1"/>
    <property type="match status" value="1"/>
</dbReference>
<proteinExistence type="predicted"/>
<comment type="caution">
    <text evidence="3">The sequence shown here is derived from an EMBL/GenBank/DDBJ whole genome shotgun (WGS) entry which is preliminary data.</text>
</comment>
<dbReference type="InterPro" id="IPR013430">
    <property type="entry name" value="Toxin_antidote_HigA"/>
</dbReference>
<reference evidence="3 4" key="1">
    <citation type="submission" date="2017-10" db="EMBL/GenBank/DDBJ databases">
        <title>Genomic analysis of the genus Acetobacter.</title>
        <authorList>
            <person name="Kim K.H."/>
            <person name="Chun B.H."/>
            <person name="Son A.R."/>
            <person name="Jeon C.O."/>
        </authorList>
    </citation>
    <scope>NUCLEOTIDE SEQUENCE [LARGE SCALE GENOMIC DNA]</scope>
    <source>
        <strain evidence="3 4">LHT 2458</strain>
    </source>
</reference>
<dbReference type="PANTHER" id="PTHR36924">
    <property type="entry name" value="ANTITOXIN HIGA-1"/>
    <property type="match status" value="1"/>
</dbReference>
<dbReference type="InterPro" id="IPR001387">
    <property type="entry name" value="Cro/C1-type_HTH"/>
</dbReference>